<dbReference type="AlphaFoldDB" id="A0A1F5JFK3"/>
<keyword evidence="3 6" id="KW-0812">Transmembrane</keyword>
<evidence type="ECO:0000313" key="8">
    <source>
        <dbReference type="EMBL" id="OGE27416.1"/>
    </source>
</evidence>
<dbReference type="Pfam" id="PF07690">
    <property type="entry name" value="MFS_1"/>
    <property type="match status" value="1"/>
</dbReference>
<feature type="transmembrane region" description="Helical" evidence="6">
    <location>
        <begin position="136"/>
        <end position="157"/>
    </location>
</feature>
<proteinExistence type="predicted"/>
<feature type="transmembrane region" description="Helical" evidence="6">
    <location>
        <begin position="368"/>
        <end position="389"/>
    </location>
</feature>
<evidence type="ECO:0000256" key="1">
    <source>
        <dbReference type="ARBA" id="ARBA00004141"/>
    </source>
</evidence>
<dbReference type="PROSITE" id="PS50850">
    <property type="entry name" value="MFS"/>
    <property type="match status" value="1"/>
</dbReference>
<dbReference type="InterPro" id="IPR011701">
    <property type="entry name" value="MFS"/>
</dbReference>
<dbReference type="InterPro" id="IPR036259">
    <property type="entry name" value="MFS_trans_sf"/>
</dbReference>
<feature type="transmembrane region" description="Helical" evidence="6">
    <location>
        <begin position="248"/>
        <end position="268"/>
    </location>
</feature>
<keyword evidence="5 6" id="KW-0472">Membrane</keyword>
<dbReference type="InterPro" id="IPR001958">
    <property type="entry name" value="Tet-R_TetA/multi-R_MdtG-like"/>
</dbReference>
<feature type="domain" description="Major facilitator superfamily (MFS) profile" evidence="7">
    <location>
        <begin position="8"/>
        <end position="390"/>
    </location>
</feature>
<comment type="subcellular location">
    <subcellularLocation>
        <location evidence="1">Membrane</location>
        <topology evidence="1">Multi-pass membrane protein</topology>
    </subcellularLocation>
</comment>
<protein>
    <recommendedName>
        <fullName evidence="7">Major facilitator superfamily (MFS) profile domain-containing protein</fullName>
    </recommendedName>
</protein>
<evidence type="ECO:0000256" key="3">
    <source>
        <dbReference type="ARBA" id="ARBA00022692"/>
    </source>
</evidence>
<evidence type="ECO:0000313" key="9">
    <source>
        <dbReference type="Proteomes" id="UP000177555"/>
    </source>
</evidence>
<gene>
    <name evidence="8" type="ORF">A2867_02540</name>
</gene>
<dbReference type="SUPFAM" id="SSF103473">
    <property type="entry name" value="MFS general substrate transporter"/>
    <property type="match status" value="1"/>
</dbReference>
<dbReference type="PRINTS" id="PR01035">
    <property type="entry name" value="TCRTETA"/>
</dbReference>
<feature type="transmembrane region" description="Helical" evidence="6">
    <location>
        <begin position="42"/>
        <end position="62"/>
    </location>
</feature>
<dbReference type="InterPro" id="IPR020846">
    <property type="entry name" value="MFS_dom"/>
</dbReference>
<evidence type="ECO:0000256" key="2">
    <source>
        <dbReference type="ARBA" id="ARBA00022448"/>
    </source>
</evidence>
<evidence type="ECO:0000256" key="5">
    <source>
        <dbReference type="ARBA" id="ARBA00023136"/>
    </source>
</evidence>
<feature type="transmembrane region" description="Helical" evidence="6">
    <location>
        <begin position="163"/>
        <end position="181"/>
    </location>
</feature>
<accession>A0A1F5JFK3</accession>
<keyword evidence="2" id="KW-0813">Transport</keyword>
<dbReference type="PANTHER" id="PTHR23504">
    <property type="entry name" value="MAJOR FACILITATOR SUPERFAMILY DOMAIN-CONTAINING PROTEIN 10"/>
    <property type="match status" value="1"/>
</dbReference>
<dbReference type="GO" id="GO:0016020">
    <property type="term" value="C:membrane"/>
    <property type="evidence" value="ECO:0007669"/>
    <property type="project" value="UniProtKB-SubCell"/>
</dbReference>
<keyword evidence="4 6" id="KW-1133">Transmembrane helix</keyword>
<feature type="transmembrane region" description="Helical" evidence="6">
    <location>
        <begin position="9"/>
        <end position="30"/>
    </location>
</feature>
<dbReference type="GO" id="GO:0022857">
    <property type="term" value="F:transmembrane transporter activity"/>
    <property type="evidence" value="ECO:0007669"/>
    <property type="project" value="InterPro"/>
</dbReference>
<feature type="transmembrane region" description="Helical" evidence="6">
    <location>
        <begin position="212"/>
        <end position="236"/>
    </location>
</feature>
<name>A0A1F5JFK3_9BACT</name>
<comment type="caution">
    <text evidence="8">The sequence shown here is derived from an EMBL/GenBank/DDBJ whole genome shotgun (WGS) entry which is preliminary data.</text>
</comment>
<evidence type="ECO:0000256" key="4">
    <source>
        <dbReference type="ARBA" id="ARBA00022989"/>
    </source>
</evidence>
<organism evidence="8 9">
    <name type="scientific">Candidatus Daviesbacteria bacterium RIFCSPHIGHO2_01_FULL_40_11</name>
    <dbReference type="NCBI Taxonomy" id="1797762"/>
    <lineage>
        <taxon>Bacteria</taxon>
        <taxon>Candidatus Daviesiibacteriota</taxon>
    </lineage>
</organism>
<dbReference type="Proteomes" id="UP000177555">
    <property type="component" value="Unassembled WGS sequence"/>
</dbReference>
<dbReference type="PANTHER" id="PTHR23504:SF15">
    <property type="entry name" value="MAJOR FACILITATOR SUPERFAMILY (MFS) PROFILE DOMAIN-CONTAINING PROTEIN"/>
    <property type="match status" value="1"/>
</dbReference>
<reference evidence="8 9" key="1">
    <citation type="journal article" date="2016" name="Nat. Commun.">
        <title>Thousands of microbial genomes shed light on interconnected biogeochemical processes in an aquifer system.</title>
        <authorList>
            <person name="Anantharaman K."/>
            <person name="Brown C.T."/>
            <person name="Hug L.A."/>
            <person name="Sharon I."/>
            <person name="Castelle C.J."/>
            <person name="Probst A.J."/>
            <person name="Thomas B.C."/>
            <person name="Singh A."/>
            <person name="Wilkins M.J."/>
            <person name="Karaoz U."/>
            <person name="Brodie E.L."/>
            <person name="Williams K.H."/>
            <person name="Hubbard S.S."/>
            <person name="Banfield J.F."/>
        </authorList>
    </citation>
    <scope>NUCLEOTIDE SEQUENCE [LARGE SCALE GENOMIC DNA]</scope>
</reference>
<dbReference type="EMBL" id="MFCP01000039">
    <property type="protein sequence ID" value="OGE27416.1"/>
    <property type="molecule type" value="Genomic_DNA"/>
</dbReference>
<sequence>MEKTKSPHLFFIYLTIFVNILGFGMIFPLLPFYAQQFNASETTIGFLAASYAIAQFILSPVWGRLSDRFGRKPIIGIALLGLACSFLLFGLSNSLILLFISRILQGIFSGAAMPVAQAYVADVTSKESRIKGMGNLGASLAAGFIFGPAIGGVLSGIHISFPFFAASALAALNFISVLIFLPESLSQKAGKLMIKEGFFNIKQMYRGLRGELGSLFILVFFWSFALTNNSVAIPLYGLEYLNLSVLTIGYFFSVQGLLAVLMQSLLIYRITRFFGEHKAIVLGLSIMAVGLFLVPFAKSGAFLLFFMVLMTLGSSMIRPTLATLVSKETHEGQGTTMGIFSSFESLGRVFGPMLGGWLFSTFDFHSPFTISAVLILLSLIFVVQIKGFFRGVVKSRGD</sequence>
<evidence type="ECO:0000259" key="7">
    <source>
        <dbReference type="PROSITE" id="PS50850"/>
    </source>
</evidence>
<dbReference type="CDD" id="cd17325">
    <property type="entry name" value="MFS_MdtG_SLC18_like"/>
    <property type="match status" value="1"/>
</dbReference>
<evidence type="ECO:0000256" key="6">
    <source>
        <dbReference type="SAM" id="Phobius"/>
    </source>
</evidence>
<feature type="transmembrane region" description="Helical" evidence="6">
    <location>
        <begin position="280"/>
        <end position="297"/>
    </location>
</feature>
<dbReference type="Gene3D" id="1.20.1250.20">
    <property type="entry name" value="MFS general substrate transporter like domains"/>
    <property type="match status" value="1"/>
</dbReference>
<feature type="transmembrane region" description="Helical" evidence="6">
    <location>
        <begin position="74"/>
        <end position="100"/>
    </location>
</feature>